<keyword evidence="2" id="KW-0132">Cell division</keyword>
<dbReference type="AlphaFoldDB" id="A0A5E4M3P7"/>
<dbReference type="GO" id="GO:0005856">
    <property type="term" value="C:cytoskeleton"/>
    <property type="evidence" value="ECO:0007669"/>
    <property type="project" value="UniProtKB-ARBA"/>
</dbReference>
<feature type="region of interest" description="Disordered" evidence="8">
    <location>
        <begin position="19"/>
        <end position="47"/>
    </location>
</feature>
<evidence type="ECO:0000256" key="7">
    <source>
        <dbReference type="RuleBase" id="RU004560"/>
    </source>
</evidence>
<evidence type="ECO:0000256" key="5">
    <source>
        <dbReference type="ARBA" id="ARBA00023134"/>
    </source>
</evidence>
<evidence type="ECO:0000259" key="9">
    <source>
        <dbReference type="PROSITE" id="PS51719"/>
    </source>
</evidence>
<feature type="compositionally biased region" description="Basic and acidic residues" evidence="8">
    <location>
        <begin position="495"/>
        <end position="511"/>
    </location>
</feature>
<gene>
    <name evidence="10" type="ORF">CINCED_3A003517</name>
</gene>
<feature type="domain" description="Septin-type G" evidence="9">
    <location>
        <begin position="128"/>
        <end position="397"/>
    </location>
</feature>
<evidence type="ECO:0000256" key="8">
    <source>
        <dbReference type="SAM" id="MobiDB-lite"/>
    </source>
</evidence>
<name>A0A5E4M3P7_9HEMI</name>
<dbReference type="InterPro" id="IPR016491">
    <property type="entry name" value="Septin"/>
</dbReference>
<dbReference type="GO" id="GO:0051301">
    <property type="term" value="P:cell division"/>
    <property type="evidence" value="ECO:0007669"/>
    <property type="project" value="UniProtKB-KW"/>
</dbReference>
<evidence type="ECO:0000256" key="1">
    <source>
        <dbReference type="ARBA" id="ARBA00004626"/>
    </source>
</evidence>
<feature type="compositionally biased region" description="Basic residues" evidence="8">
    <location>
        <begin position="512"/>
        <end position="521"/>
    </location>
</feature>
<organism evidence="10 11">
    <name type="scientific">Cinara cedri</name>
    <dbReference type="NCBI Taxonomy" id="506608"/>
    <lineage>
        <taxon>Eukaryota</taxon>
        <taxon>Metazoa</taxon>
        <taxon>Ecdysozoa</taxon>
        <taxon>Arthropoda</taxon>
        <taxon>Hexapoda</taxon>
        <taxon>Insecta</taxon>
        <taxon>Pterygota</taxon>
        <taxon>Neoptera</taxon>
        <taxon>Paraneoptera</taxon>
        <taxon>Hemiptera</taxon>
        <taxon>Sternorrhyncha</taxon>
        <taxon>Aphidomorpha</taxon>
        <taxon>Aphidoidea</taxon>
        <taxon>Aphididae</taxon>
        <taxon>Lachninae</taxon>
        <taxon>Cinara</taxon>
    </lineage>
</organism>
<evidence type="ECO:0000313" key="11">
    <source>
        <dbReference type="Proteomes" id="UP000325440"/>
    </source>
</evidence>
<sequence length="521" mass="59621">MSIHGVLQSKRELFFKNDVSSSNSTSSGTQSAVQPNANSTTSAPLQNSVTSIKTNLNTNLPPTAPMNLPRVPVVKPEPSTDHTENKEKLIKTDQTVTGKSNERKVKKLDGYVGFANLPNQVYRKAVKKGFEFTLMVVGRSGLGKSTLINTMFLADIYGKDHPGPSLRVGKTVRVETNRCLLKEKGVNLSLTVVDTPGFGDAVDNSDCWQPVLEYIESRYEEYLNAESRVNRKIQHDSRVHCCLYFLESNSHGMTPLDVEFMQRLHDKVNIIPIISKADTMTPDEVTEYKKQILEEIAQHKIKIYDFPDSEKEDDHENLKKLKARVPFAVVGSTEVHDVDGKKVRGRKYPWGLVEVENLQHCDFVALRNMLLRTHLQDLKEVTSNVHYENFRFRKLACFSADGPKGMIKNPLAQMEDEKRDHDAKLKKMETEMEQVFEMKVKEKKQKLKDSEIALQQKNEQMLKRLESEASELDERRRQLEVEIREWESSSGVSLEELRRRSLERETIDGKEKKNKKKGLFQ</sequence>
<keyword evidence="3 7" id="KW-0547">Nucleotide-binding</keyword>
<dbReference type="OrthoDB" id="416553at2759"/>
<keyword evidence="4" id="KW-0175">Coiled coil</keyword>
<keyword evidence="5 7" id="KW-0342">GTP-binding</keyword>
<evidence type="ECO:0000256" key="2">
    <source>
        <dbReference type="ARBA" id="ARBA00022618"/>
    </source>
</evidence>
<feature type="region of interest" description="Disordered" evidence="8">
    <location>
        <begin position="487"/>
        <end position="521"/>
    </location>
</feature>
<accession>A0A5E4M3P7</accession>
<evidence type="ECO:0000256" key="6">
    <source>
        <dbReference type="ARBA" id="ARBA00023306"/>
    </source>
</evidence>
<feature type="compositionally biased region" description="Polar residues" evidence="8">
    <location>
        <begin position="32"/>
        <end position="47"/>
    </location>
</feature>
<dbReference type="PANTHER" id="PTHR18884">
    <property type="entry name" value="SEPTIN"/>
    <property type="match status" value="1"/>
</dbReference>
<keyword evidence="11" id="KW-1185">Reference proteome</keyword>
<reference evidence="10 11" key="1">
    <citation type="submission" date="2019-08" db="EMBL/GenBank/DDBJ databases">
        <authorList>
            <person name="Alioto T."/>
            <person name="Alioto T."/>
            <person name="Gomez Garrido J."/>
        </authorList>
    </citation>
    <scope>NUCLEOTIDE SEQUENCE [LARGE SCALE GENOMIC DNA]</scope>
</reference>
<dbReference type="Pfam" id="PF00735">
    <property type="entry name" value="Septin"/>
    <property type="match status" value="1"/>
</dbReference>
<dbReference type="InterPro" id="IPR030379">
    <property type="entry name" value="G_SEPTIN_dom"/>
</dbReference>
<feature type="compositionally biased region" description="Low complexity" evidence="8">
    <location>
        <begin position="20"/>
        <end position="31"/>
    </location>
</feature>
<dbReference type="FunFam" id="3.40.50.300:FF:000162">
    <property type="entry name" value="septin-7 isoform X1"/>
    <property type="match status" value="1"/>
</dbReference>
<dbReference type="PROSITE" id="PS51719">
    <property type="entry name" value="G_SEPTIN"/>
    <property type="match status" value="1"/>
</dbReference>
<dbReference type="SUPFAM" id="SSF52540">
    <property type="entry name" value="P-loop containing nucleoside triphosphate hydrolases"/>
    <property type="match status" value="1"/>
</dbReference>
<dbReference type="Gene3D" id="3.40.50.300">
    <property type="entry name" value="P-loop containing nucleotide triphosphate hydrolases"/>
    <property type="match status" value="1"/>
</dbReference>
<protein>
    <submittedName>
        <fullName evidence="10">Septin-type guanine nucleotide-binding (G) domain,P-loop containing nucleoside triphosphate</fullName>
    </submittedName>
</protein>
<dbReference type="GO" id="GO:0032154">
    <property type="term" value="C:cleavage furrow"/>
    <property type="evidence" value="ECO:0007669"/>
    <property type="project" value="UniProtKB-SubCell"/>
</dbReference>
<dbReference type="GO" id="GO:0005525">
    <property type="term" value="F:GTP binding"/>
    <property type="evidence" value="ECO:0007669"/>
    <property type="project" value="UniProtKB-KW"/>
</dbReference>
<evidence type="ECO:0000256" key="3">
    <source>
        <dbReference type="ARBA" id="ARBA00022741"/>
    </source>
</evidence>
<dbReference type="InterPro" id="IPR027417">
    <property type="entry name" value="P-loop_NTPase"/>
</dbReference>
<dbReference type="EMBL" id="CABPRJ010000027">
    <property type="protein sequence ID" value="VVC26181.1"/>
    <property type="molecule type" value="Genomic_DNA"/>
</dbReference>
<evidence type="ECO:0000313" key="10">
    <source>
        <dbReference type="EMBL" id="VVC26181.1"/>
    </source>
</evidence>
<keyword evidence="6" id="KW-0131">Cell cycle</keyword>
<evidence type="ECO:0000256" key="4">
    <source>
        <dbReference type="ARBA" id="ARBA00023054"/>
    </source>
</evidence>
<dbReference type="CDD" id="cd01850">
    <property type="entry name" value="CDC_Septin"/>
    <property type="match status" value="1"/>
</dbReference>
<proteinExistence type="inferred from homology"/>
<comment type="similarity">
    <text evidence="7">Belongs to the TRAFAC class TrmE-Era-EngA-EngB-Septin-like GTPase superfamily. Septin GTPase family.</text>
</comment>
<dbReference type="Proteomes" id="UP000325440">
    <property type="component" value="Unassembled WGS sequence"/>
</dbReference>
<comment type="subcellular location">
    <subcellularLocation>
        <location evidence="1">Cleavage furrow</location>
    </subcellularLocation>
</comment>